<organism evidence="8 9">
    <name type="scientific">Leptobrachium leishanense</name>
    <name type="common">Leishan spiny toad</name>
    <dbReference type="NCBI Taxonomy" id="445787"/>
    <lineage>
        <taxon>Eukaryota</taxon>
        <taxon>Metazoa</taxon>
        <taxon>Chordata</taxon>
        <taxon>Craniata</taxon>
        <taxon>Vertebrata</taxon>
        <taxon>Euteleostomi</taxon>
        <taxon>Amphibia</taxon>
        <taxon>Batrachia</taxon>
        <taxon>Anura</taxon>
        <taxon>Pelobatoidea</taxon>
        <taxon>Megophryidae</taxon>
        <taxon>Leptobrachium</taxon>
    </lineage>
</organism>
<keyword evidence="9" id="KW-1185">Reference proteome</keyword>
<keyword evidence="5 7" id="KW-1133">Transmembrane helix</keyword>
<keyword evidence="3 7" id="KW-0812">Transmembrane</keyword>
<gene>
    <name evidence="8" type="primary">NINJ2</name>
</gene>
<proteinExistence type="inferred from homology"/>
<dbReference type="OrthoDB" id="6114058at2759"/>
<dbReference type="Proteomes" id="UP000694569">
    <property type="component" value="Unplaced"/>
</dbReference>
<sequence>MEWPLQAPIENSPTAAQQRQAAGQHAIHMYSAVAAAGSGRYDQPYSRGGKFDRPCLEAINTCYITCLVCTGRRLIYIQAGRGRQMWMNLLSASPSEENSSPAQPTQQGLLTNRSQISARHKVMCDTRREIQKQDAAISHSEGAQPINNPAQNVRSAINLNHYATKKTLAESMLDVALFMANATQLKAVLEQGPNFTYYITLIILISLSLTLQVVIGVLLIVIARRNLNDTEKQERLNLLNNVATGLVFFTVLINIFITAFGVQKTGLYPSRGPREIH</sequence>
<name>A0A8C5PDB3_9ANUR</name>
<evidence type="ECO:0000256" key="1">
    <source>
        <dbReference type="ARBA" id="ARBA00004141"/>
    </source>
</evidence>
<dbReference type="Ensembl" id="ENSLLET00000015205.1">
    <property type="protein sequence ID" value="ENSLLEP00000014634.1"/>
    <property type="gene ID" value="ENSLLEG00000009248.1"/>
</dbReference>
<dbReference type="Pfam" id="PF04923">
    <property type="entry name" value="Ninjurin"/>
    <property type="match status" value="1"/>
</dbReference>
<evidence type="ECO:0000313" key="8">
    <source>
        <dbReference type="Ensembl" id="ENSLLEP00000014634.1"/>
    </source>
</evidence>
<accession>A0A8C5PDB3</accession>
<dbReference type="GeneTree" id="ENSGT00940000158219"/>
<evidence type="ECO:0000256" key="6">
    <source>
        <dbReference type="ARBA" id="ARBA00023136"/>
    </source>
</evidence>
<feature type="transmembrane region" description="Helical" evidence="7">
    <location>
        <begin position="195"/>
        <end position="221"/>
    </location>
</feature>
<dbReference type="PANTHER" id="PTHR12316:SF24">
    <property type="entry name" value="NINJURIN-2"/>
    <property type="match status" value="1"/>
</dbReference>
<feature type="transmembrane region" description="Helical" evidence="7">
    <location>
        <begin position="242"/>
        <end position="262"/>
    </location>
</feature>
<keyword evidence="4" id="KW-0130">Cell adhesion</keyword>
<evidence type="ECO:0000256" key="7">
    <source>
        <dbReference type="SAM" id="Phobius"/>
    </source>
</evidence>
<evidence type="ECO:0000256" key="5">
    <source>
        <dbReference type="ARBA" id="ARBA00022989"/>
    </source>
</evidence>
<dbReference type="GO" id="GO:0042246">
    <property type="term" value="P:tissue regeneration"/>
    <property type="evidence" value="ECO:0007669"/>
    <property type="project" value="InterPro"/>
</dbReference>
<evidence type="ECO:0000256" key="2">
    <source>
        <dbReference type="ARBA" id="ARBA00008141"/>
    </source>
</evidence>
<keyword evidence="6 7" id="KW-0472">Membrane</keyword>
<evidence type="ECO:0000313" key="9">
    <source>
        <dbReference type="Proteomes" id="UP000694569"/>
    </source>
</evidence>
<dbReference type="GO" id="GO:0016020">
    <property type="term" value="C:membrane"/>
    <property type="evidence" value="ECO:0007669"/>
    <property type="project" value="UniProtKB-SubCell"/>
</dbReference>
<dbReference type="PANTHER" id="PTHR12316">
    <property type="entry name" value="NINJURIN-RELATED"/>
    <property type="match status" value="1"/>
</dbReference>
<comment type="subcellular location">
    <subcellularLocation>
        <location evidence="1">Membrane</location>
        <topology evidence="1">Multi-pass membrane protein</topology>
    </subcellularLocation>
</comment>
<evidence type="ECO:0000256" key="4">
    <source>
        <dbReference type="ARBA" id="ARBA00022889"/>
    </source>
</evidence>
<dbReference type="AlphaFoldDB" id="A0A8C5PDB3"/>
<dbReference type="GO" id="GO:0007155">
    <property type="term" value="P:cell adhesion"/>
    <property type="evidence" value="ECO:0007669"/>
    <property type="project" value="UniProtKB-KW"/>
</dbReference>
<protein>
    <submittedName>
        <fullName evidence="8">Ninjurin 2</fullName>
    </submittedName>
</protein>
<comment type="similarity">
    <text evidence="2">Belongs to the ninjurin family.</text>
</comment>
<dbReference type="InterPro" id="IPR007007">
    <property type="entry name" value="Ninjurin"/>
</dbReference>
<reference evidence="8" key="2">
    <citation type="submission" date="2025-09" db="UniProtKB">
        <authorList>
            <consortium name="Ensembl"/>
        </authorList>
    </citation>
    <scope>IDENTIFICATION</scope>
</reference>
<reference evidence="8" key="1">
    <citation type="submission" date="2025-08" db="UniProtKB">
        <authorList>
            <consortium name="Ensembl"/>
        </authorList>
    </citation>
    <scope>IDENTIFICATION</scope>
</reference>
<evidence type="ECO:0000256" key="3">
    <source>
        <dbReference type="ARBA" id="ARBA00022692"/>
    </source>
</evidence>